<evidence type="ECO:0000313" key="2">
    <source>
        <dbReference type="EMBL" id="REC50193.1"/>
    </source>
</evidence>
<dbReference type="InterPro" id="IPR037401">
    <property type="entry name" value="SnoaL-like"/>
</dbReference>
<evidence type="ECO:0000313" key="3">
    <source>
        <dbReference type="Proteomes" id="UP000256257"/>
    </source>
</evidence>
<sequence>MNYKTILEKANTAVSEGDHETFLSYCTDDTRWIFTGDQVLSGKEEVRRYMKEAYREPPRFEVEHMIAEGNFVTAVGTISLLENGEWTDYDYCDVWRFENNLMAELKAFVVKK</sequence>
<dbReference type="AlphaFoldDB" id="A0A3D9B9G8"/>
<dbReference type="Gene3D" id="3.10.450.50">
    <property type="match status" value="1"/>
</dbReference>
<dbReference type="EMBL" id="QNVV01000001">
    <property type="protein sequence ID" value="REC50193.1"/>
    <property type="molecule type" value="Genomic_DNA"/>
</dbReference>
<comment type="caution">
    <text evidence="2">The sequence shown here is derived from an EMBL/GenBank/DDBJ whole genome shotgun (WGS) entry which is preliminary data.</text>
</comment>
<reference evidence="2 3" key="1">
    <citation type="submission" date="2018-06" db="EMBL/GenBank/DDBJ databases">
        <title>Novel Chryseobacterium species.</title>
        <authorList>
            <person name="Newman J."/>
            <person name="Hugo C."/>
            <person name="Oosthuizen L."/>
            <person name="Charimba G."/>
        </authorList>
    </citation>
    <scope>NUCLEOTIDE SEQUENCE [LARGE SCALE GENOMIC DNA]</scope>
    <source>
        <strain evidence="2 3">7_F195</strain>
    </source>
</reference>
<dbReference type="Proteomes" id="UP000256257">
    <property type="component" value="Unassembled WGS sequence"/>
</dbReference>
<dbReference type="RefSeq" id="WP_115926019.1">
    <property type="nucleotide sequence ID" value="NZ_QNVV01000001.1"/>
</dbReference>
<evidence type="ECO:0000259" key="1">
    <source>
        <dbReference type="Pfam" id="PF12680"/>
    </source>
</evidence>
<dbReference type="Pfam" id="PF12680">
    <property type="entry name" value="SnoaL_2"/>
    <property type="match status" value="1"/>
</dbReference>
<organism evidence="2 3">
    <name type="scientific">Chryseobacterium pennipullorum</name>
    <dbReference type="NCBI Taxonomy" id="2258963"/>
    <lineage>
        <taxon>Bacteria</taxon>
        <taxon>Pseudomonadati</taxon>
        <taxon>Bacteroidota</taxon>
        <taxon>Flavobacteriia</taxon>
        <taxon>Flavobacteriales</taxon>
        <taxon>Weeksellaceae</taxon>
        <taxon>Chryseobacterium group</taxon>
        <taxon>Chryseobacterium</taxon>
    </lineage>
</organism>
<accession>A0A3D9B9G8</accession>
<proteinExistence type="predicted"/>
<protein>
    <submittedName>
        <fullName evidence="2">Nuclear transport factor 2 family protein</fullName>
    </submittedName>
</protein>
<dbReference type="OrthoDB" id="6692273at2"/>
<feature type="domain" description="SnoaL-like" evidence="1">
    <location>
        <begin position="9"/>
        <end position="104"/>
    </location>
</feature>
<keyword evidence="3" id="KW-1185">Reference proteome</keyword>
<dbReference type="SUPFAM" id="SSF54427">
    <property type="entry name" value="NTF2-like"/>
    <property type="match status" value="1"/>
</dbReference>
<name>A0A3D9B9G8_9FLAO</name>
<gene>
    <name evidence="2" type="ORF">DRF67_01270</name>
</gene>
<dbReference type="InterPro" id="IPR032710">
    <property type="entry name" value="NTF2-like_dom_sf"/>
</dbReference>